<dbReference type="EMBL" id="CP036282">
    <property type="protein sequence ID" value="QDL55535.1"/>
    <property type="molecule type" value="Genomic_DNA"/>
</dbReference>
<dbReference type="RefSeq" id="WP_142812691.1">
    <property type="nucleotide sequence ID" value="NZ_CP036282.1"/>
</dbReference>
<name>A0A515ESA1_9BURK</name>
<dbReference type="InterPro" id="IPR027417">
    <property type="entry name" value="P-loop_NTPase"/>
</dbReference>
<reference evidence="3" key="3">
    <citation type="journal article" date="2020" name="Int. J. Syst. Evol. Microbiol.">
        <title>Genomic insights into a novel species Rhodoferax aquaticus sp. nov., isolated from freshwater.</title>
        <authorList>
            <person name="Li T."/>
            <person name="Zhuo Y."/>
            <person name="Jin C.Z."/>
            <person name="Wu X."/>
            <person name="Ko S.R."/>
            <person name="Jin F.J."/>
            <person name="Ahn C.Y."/>
            <person name="Oh H.M."/>
            <person name="Lee H.G."/>
            <person name="Jin L."/>
        </authorList>
    </citation>
    <scope>NUCLEOTIDE SEQUENCE [LARGE SCALE GENOMIC DNA]</scope>
    <source>
        <strain evidence="3">Gr-4</strain>
    </source>
</reference>
<evidence type="ECO:0000313" key="3">
    <source>
        <dbReference type="Proteomes" id="UP000317365"/>
    </source>
</evidence>
<gene>
    <name evidence="1" type="ORF">EXZ61_15880</name>
    <name evidence="2" type="ORF">EXZ61_17205</name>
</gene>
<dbReference type="SUPFAM" id="SSF52540">
    <property type="entry name" value="P-loop containing nucleoside triphosphate hydrolases"/>
    <property type="match status" value="1"/>
</dbReference>
<evidence type="ECO:0000313" key="1">
    <source>
        <dbReference type="EMBL" id="QDL55535.1"/>
    </source>
</evidence>
<dbReference type="CDD" id="cd00882">
    <property type="entry name" value="Ras_like_GTPase"/>
    <property type="match status" value="1"/>
</dbReference>
<reference evidence="1" key="4">
    <citation type="journal article" date="2020" name="Microorganisms">
        <title>Genomic and Metabolic Insights into Denitrification, Sulfur Oxidation, and Multidrug Efflux Pump Mechanisms in the Bacterium Rhodoferax sediminis sp. nov.</title>
        <authorList>
            <person name="Jin C.Z."/>
            <person name="Zhuo Y."/>
            <person name="Wu X."/>
            <person name="Ko S.R."/>
            <person name="Li T."/>
            <person name="Jin F.J."/>
            <person name="Ahn C.Y."/>
            <person name="Oh H.M."/>
            <person name="Lee H.G."/>
            <person name="Jin L."/>
        </authorList>
    </citation>
    <scope>NUCLEOTIDE SEQUENCE</scope>
    <source>
        <strain evidence="1">Gr-4</strain>
    </source>
</reference>
<organism evidence="1 3">
    <name type="scientific">Rhodoferax aquaticus</name>
    <dbReference type="NCBI Taxonomy" id="2527691"/>
    <lineage>
        <taxon>Bacteria</taxon>
        <taxon>Pseudomonadati</taxon>
        <taxon>Pseudomonadota</taxon>
        <taxon>Betaproteobacteria</taxon>
        <taxon>Burkholderiales</taxon>
        <taxon>Comamonadaceae</taxon>
        <taxon>Rhodoferax</taxon>
    </lineage>
</organism>
<dbReference type="KEGG" id="rhg:EXZ61_15880"/>
<reference evidence="3" key="1">
    <citation type="submission" date="2019-02" db="EMBL/GenBank/DDBJ databases">
        <title>Complete genome sequence of Rhodoferax sp. Gr-4.</title>
        <authorList>
            <person name="Jin L."/>
        </authorList>
    </citation>
    <scope>NUCLEOTIDE SEQUENCE [LARGE SCALE GENOMIC DNA]</scope>
    <source>
        <strain evidence="3">Gr-4</strain>
    </source>
</reference>
<dbReference type="PANTHER" id="PTHR42708">
    <property type="entry name" value="ATP/GTP-BINDING PROTEIN-RELATED"/>
    <property type="match status" value="1"/>
</dbReference>
<dbReference type="InterPro" id="IPR052705">
    <property type="entry name" value="Gliding_Motility_GTPase"/>
</dbReference>
<dbReference type="PANTHER" id="PTHR42708:SF1">
    <property type="entry name" value="GLIDING MOTILITY PROTEIN MGLA"/>
    <property type="match status" value="1"/>
</dbReference>
<dbReference type="Gene3D" id="3.40.50.300">
    <property type="entry name" value="P-loop containing nucleotide triphosphate hydrolases"/>
    <property type="match status" value="1"/>
</dbReference>
<keyword evidence="3" id="KW-1185">Reference proteome</keyword>
<reference evidence="1" key="2">
    <citation type="submission" date="2019-02" db="EMBL/GenBank/DDBJ databases">
        <authorList>
            <person name="Jin L."/>
        </authorList>
    </citation>
    <scope>NUCLEOTIDE SEQUENCE</scope>
    <source>
        <strain evidence="1">Gr-4</strain>
    </source>
</reference>
<dbReference type="AlphaFoldDB" id="A0A515ESA1"/>
<proteinExistence type="predicted"/>
<sequence length="175" mass="19222">MNEYKILISGTTGSGKTTAIGVVSDSLPIVTDVKNTDPTVSKLLTTVGLDFGLVELESGNRLRLFGTPGQDRFDFLWKILAKNALGLIILIDNSRPKPLEDLEKYLNGFSEFLGNTPCVIGVGRLPECPDPDVDAYADFLFNRQCLVPVVPVDVRQRDDVLMLIDILLTQIEADL</sequence>
<protein>
    <submittedName>
        <fullName evidence="1">GTP-binding protein</fullName>
    </submittedName>
</protein>
<accession>A0A515ESA1</accession>
<dbReference type="KEGG" id="rhg:EXZ61_17205"/>
<dbReference type="Proteomes" id="UP000317365">
    <property type="component" value="Chromosome"/>
</dbReference>
<evidence type="ECO:0000313" key="2">
    <source>
        <dbReference type="EMBL" id="QDL55771.1"/>
    </source>
</evidence>
<dbReference type="EMBL" id="CP036282">
    <property type="protein sequence ID" value="QDL55771.1"/>
    <property type="molecule type" value="Genomic_DNA"/>
</dbReference>